<organism evidence="1">
    <name type="scientific">hydrothermal vent metagenome</name>
    <dbReference type="NCBI Taxonomy" id="652676"/>
    <lineage>
        <taxon>unclassified sequences</taxon>
        <taxon>metagenomes</taxon>
        <taxon>ecological metagenomes</taxon>
    </lineage>
</organism>
<dbReference type="EMBL" id="UOEI01000249">
    <property type="protein sequence ID" value="VAV99043.1"/>
    <property type="molecule type" value="Genomic_DNA"/>
</dbReference>
<reference evidence="1" key="1">
    <citation type="submission" date="2018-06" db="EMBL/GenBank/DDBJ databases">
        <authorList>
            <person name="Zhirakovskaya E."/>
        </authorList>
    </citation>
    <scope>NUCLEOTIDE SEQUENCE</scope>
</reference>
<proteinExistence type="predicted"/>
<gene>
    <name evidence="1" type="ORF">MNBD_ACTINO01-1076</name>
</gene>
<evidence type="ECO:0000313" key="1">
    <source>
        <dbReference type="EMBL" id="VAV99043.1"/>
    </source>
</evidence>
<dbReference type="AlphaFoldDB" id="A0A3B0SRI6"/>
<protein>
    <recommendedName>
        <fullName evidence="2">Pyridoxamine 5'-phosphate oxidase putative domain-containing protein</fullName>
    </recommendedName>
</protein>
<sequence length="80" mass="8853">MRNLTANDNVTFHLEGNGEGGAIVVLTGGATIDKAIQPVSSHLRFIAKYRSFLDRFGWTPEGFARDYPTPIRMTIASIRD</sequence>
<evidence type="ECO:0008006" key="2">
    <source>
        <dbReference type="Google" id="ProtNLM"/>
    </source>
</evidence>
<accession>A0A3B0SRI6</accession>
<name>A0A3B0SRI6_9ZZZZ</name>